<reference evidence="2 3" key="2">
    <citation type="submission" date="2024-07" db="EMBL/GenBank/DDBJ databases">
        <authorList>
            <person name="Akdeniz Z."/>
        </authorList>
    </citation>
    <scope>NUCLEOTIDE SEQUENCE [LARGE SCALE GENOMIC DNA]</scope>
</reference>
<sequence>MSSGVAVLSNVISLRPVLISLKTSFSPAYIIIACAEHQRSYDDFNNIYFNSKLQFIKEVVFSSLIRKYYYQHIINSQIVNQNKIQQKLCYQKYSLYWTQEKE</sequence>
<evidence type="ECO:0000313" key="2">
    <source>
        <dbReference type="EMBL" id="CAL6084483.1"/>
    </source>
</evidence>
<protein>
    <submittedName>
        <fullName evidence="2">Hypothetical_protein</fullName>
    </submittedName>
</protein>
<gene>
    <name evidence="1" type="ORF">HINF_LOCUS15991</name>
    <name evidence="2" type="ORF">HINF_LOCUS62226</name>
</gene>
<accession>A0AA86TTQ5</accession>
<keyword evidence="3" id="KW-1185">Reference proteome</keyword>
<dbReference type="AlphaFoldDB" id="A0AA86TTQ5"/>
<evidence type="ECO:0000313" key="3">
    <source>
        <dbReference type="Proteomes" id="UP001642409"/>
    </source>
</evidence>
<reference evidence="1" key="1">
    <citation type="submission" date="2023-06" db="EMBL/GenBank/DDBJ databases">
        <authorList>
            <person name="Kurt Z."/>
        </authorList>
    </citation>
    <scope>NUCLEOTIDE SEQUENCE</scope>
</reference>
<proteinExistence type="predicted"/>
<evidence type="ECO:0000313" key="1">
    <source>
        <dbReference type="EMBL" id="CAI9928346.1"/>
    </source>
</evidence>
<dbReference type="Proteomes" id="UP001642409">
    <property type="component" value="Unassembled WGS sequence"/>
</dbReference>
<organism evidence="1">
    <name type="scientific">Hexamita inflata</name>
    <dbReference type="NCBI Taxonomy" id="28002"/>
    <lineage>
        <taxon>Eukaryota</taxon>
        <taxon>Metamonada</taxon>
        <taxon>Diplomonadida</taxon>
        <taxon>Hexamitidae</taxon>
        <taxon>Hexamitinae</taxon>
        <taxon>Hexamita</taxon>
    </lineage>
</organism>
<name>A0AA86TTQ5_9EUKA</name>
<dbReference type="EMBL" id="CATOUU010000391">
    <property type="protein sequence ID" value="CAI9928346.1"/>
    <property type="molecule type" value="Genomic_DNA"/>
</dbReference>
<comment type="caution">
    <text evidence="1">The sequence shown here is derived from an EMBL/GenBank/DDBJ whole genome shotgun (WGS) entry which is preliminary data.</text>
</comment>
<dbReference type="EMBL" id="CAXDID020000379">
    <property type="protein sequence ID" value="CAL6084483.1"/>
    <property type="molecule type" value="Genomic_DNA"/>
</dbReference>